<evidence type="ECO:0000256" key="3">
    <source>
        <dbReference type="SAM" id="MobiDB-lite"/>
    </source>
</evidence>
<feature type="compositionally biased region" description="Polar residues" evidence="3">
    <location>
        <begin position="155"/>
        <end position="170"/>
    </location>
</feature>
<sequence length="1784" mass="197314">MYTQVPKWTLNPSPSLIPCRRRTPKQIPEGLRIMFMIMIQKKKSWLHENDLPSSTGPMSPPPHRMGRCRRRSAAVSGPFCKGSPGTWIPERCWIYTTGGSGFGKSTFLEDLATSGPFTAVEDELIPFTAEEVEHQPTPGSATSGPPSQGSSTAGRTTRSGITGTPRSSGSMRRRQSTAARSPAVGEAALAARLSPKPANGVLDDVVCYWICFLVAVAAVDSATAGSLAVHAVTEVGLVPHLGPNEISRVLLRCQSDSSAALTFFNWVKNDLGLEPLTRHYCIIVHILAWSLNFLKATTLLSELVELNRGLDVDVFRSLVVCVDECNWVPVTFDMLVKAYVKAGMVQEGLKAFREMVKLGFVPNVVALNGLLDGLLKSNCTDECWEIYEEMGRIGIHPNTHSFNILTHVFCKGGDVDKVNEFLEKIEEEGFDPDIVTYNTLIDSYCKKGRLKDAFYLYKIMYRRGVLLDLVSYTALMNGLCKEGKVRQAHQLIHRMVHRGLTPDLMTHNTLICGYSKEGMMHESRSLLLEMVGNRICPDDFTSWILVEGYAKEGRLLSALNVIVELQRFGVSVCRDIFDYLIVALCKENRPYAAKELLERMSQSGHEPKDEIYNELIYSLCACNFVEAALLVKAEMVCKDMKPNLVAYKALISCLCRLDRSVEGELLMSEMVDCGMNPDIEICRVLVYGLCKERKLDKAESLVGLIAKEFQIYDTECCNALLKVLCEAGDVGKLMELQDRMLKVGFIPNSQTFKYVIHGFCKLLAIELEDEESSDTEHFQLICLSQHIVELRWHLQMDQPSLSSSFFLNFGSNDGTSINNMHNVPKMWTSQLREYALWIVERQKSSLPISQSQEIFLAEMPLFLSAIARVLVMHDKLGSSAVDLLAVSKTFGDASFTCFTSSDDTAHIVQTILPMLQKDAKPCDCWRSSVGGGFGGGDWCLAVVWDCGGDNGGGGEVSGGPRWIVDCGGNNGGLVKSLLTDSGGMNKVDVELFGLVRETVSCCYMKEKSSDRGMDLILSVSVGICSNIFACIESKDPIIQALGFQSLSHLCEADVIDFYTAWDVVSKHVLDSLGNPHVSHRACLLLRWGAMDAEAYPEAAGNVMQILWNVGTSKHSDRVSLWAKARVSAFEALTQYEVPHIQKSLPDFKKWSMELLISETDPDVLRALEVFEVKIINYEHITRRRSVKENRVAGNKIEKLLDVFPQVIFPSGNISGARKLPGAALFCLPLTSKDGNRGNQKFLEGMQRWMRDSVILLDAKATSTVLYEASKAANDIFKVASCSRSTLVKGACGVGLGFSCQDLLTRFEASDNSNLGKETCKIQEVEILGRVVRVLSQIMCKLSPSLVDLLESVSVSVYFPLATDDTDPYLTAESLDENCSGLEEDIWGIAGLVLGLGSSIGAIYRSGAHDVVHKIKAFIISWISNSNPLVQNSFGSEALDIETYLPAFRNEGVHSLEVELVKDLLALFRECYSNPHPPPIPLGGMLGVVNPLGAGAGTVVHNYPSTTLQNAYGQMESFHIIGPLQASPVLEAQLTALIQEMFLVAQNSDDHQLQQHAAWAVSFLRHHLWFREFHKVNVSFPSNAAGQKSVSQNLPHDGVVMELSLWLMHLNYPGCLLQAPRLPALDWGAIFRRCMKYEGQVAELSSPNLAPKRGILREECQQLSLAHAKQLNPLLSFLDELSDLSRFRTLEINLQSWFLSRLADPDKELGGVGRTGLWGGINEDGTPFCFDDEGMQENPAKMKQFVLSTISQLPQQAAEVVEMTELDSISCAPLKLRLPWNQSVM</sequence>
<dbReference type="NCBIfam" id="TIGR00756">
    <property type="entry name" value="PPR"/>
    <property type="match status" value="9"/>
</dbReference>
<evidence type="ECO:0000256" key="2">
    <source>
        <dbReference type="PROSITE-ProRule" id="PRU00708"/>
    </source>
</evidence>
<feature type="repeat" description="PPR" evidence="2">
    <location>
        <begin position="363"/>
        <end position="397"/>
    </location>
</feature>
<dbReference type="InterPro" id="IPR002885">
    <property type="entry name" value="PPR_rpt"/>
</dbReference>
<proteinExistence type="predicted"/>
<comment type="caution">
    <text evidence="5">The sequence shown here is derived from an EMBL/GenBank/DDBJ whole genome shotgun (WGS) entry which is preliminary data.</text>
</comment>
<dbReference type="InterPro" id="IPR011990">
    <property type="entry name" value="TPR-like_helical_dom_sf"/>
</dbReference>
<feature type="repeat" description="PPR" evidence="2">
    <location>
        <begin position="503"/>
        <end position="537"/>
    </location>
</feature>
<evidence type="ECO:0000259" key="4">
    <source>
        <dbReference type="Pfam" id="PF12530"/>
    </source>
</evidence>
<dbReference type="Gene3D" id="1.25.40.10">
    <property type="entry name" value="Tetratricopeptide repeat domain"/>
    <property type="match status" value="4"/>
</dbReference>
<accession>A0AAV6IDL6</accession>
<feature type="repeat" description="PPR" evidence="2">
    <location>
        <begin position="398"/>
        <end position="432"/>
    </location>
</feature>
<feature type="repeat" description="PPR" evidence="2">
    <location>
        <begin position="433"/>
        <end position="467"/>
    </location>
</feature>
<name>A0AAV6IDL6_9ERIC</name>
<organism evidence="5 6">
    <name type="scientific">Rhododendron griersonianum</name>
    <dbReference type="NCBI Taxonomy" id="479676"/>
    <lineage>
        <taxon>Eukaryota</taxon>
        <taxon>Viridiplantae</taxon>
        <taxon>Streptophyta</taxon>
        <taxon>Embryophyta</taxon>
        <taxon>Tracheophyta</taxon>
        <taxon>Spermatophyta</taxon>
        <taxon>Magnoliopsida</taxon>
        <taxon>eudicotyledons</taxon>
        <taxon>Gunneridae</taxon>
        <taxon>Pentapetalae</taxon>
        <taxon>asterids</taxon>
        <taxon>Ericales</taxon>
        <taxon>Ericaceae</taxon>
        <taxon>Ericoideae</taxon>
        <taxon>Rhodoreae</taxon>
        <taxon>Rhododendron</taxon>
    </lineage>
</organism>
<gene>
    <name evidence="5" type="ORF">RHGRI_032263</name>
</gene>
<feature type="compositionally biased region" description="Low complexity" evidence="3">
    <location>
        <begin position="135"/>
        <end position="154"/>
    </location>
</feature>
<dbReference type="PANTHER" id="PTHR16212">
    <property type="entry name" value="FOCADHESIN FAMILY MEMBER"/>
    <property type="match status" value="1"/>
</dbReference>
<dbReference type="GO" id="GO:0060147">
    <property type="term" value="P:regulation of post-transcriptional gene silencing"/>
    <property type="evidence" value="ECO:0007669"/>
    <property type="project" value="InterPro"/>
</dbReference>
<dbReference type="EMBL" id="JACTNZ010000011">
    <property type="protein sequence ID" value="KAG5525905.1"/>
    <property type="molecule type" value="Genomic_DNA"/>
</dbReference>
<feature type="repeat" description="PPR" evidence="2">
    <location>
        <begin position="468"/>
        <end position="502"/>
    </location>
</feature>
<evidence type="ECO:0000256" key="1">
    <source>
        <dbReference type="ARBA" id="ARBA00022737"/>
    </source>
</evidence>
<feature type="domain" description="DUF3730" evidence="4">
    <location>
        <begin position="1004"/>
        <end position="1132"/>
    </location>
</feature>
<dbReference type="PANTHER" id="PTHR16212:SF4">
    <property type="entry name" value="FOCADHESIN"/>
    <property type="match status" value="1"/>
</dbReference>
<evidence type="ECO:0000313" key="5">
    <source>
        <dbReference type="EMBL" id="KAG5525905.1"/>
    </source>
</evidence>
<dbReference type="Pfam" id="PF13041">
    <property type="entry name" value="PPR_2"/>
    <property type="match status" value="4"/>
</dbReference>
<keyword evidence="1" id="KW-0677">Repeat</keyword>
<feature type="region of interest" description="Disordered" evidence="3">
    <location>
        <begin position="132"/>
        <end position="181"/>
    </location>
</feature>
<protein>
    <recommendedName>
        <fullName evidence="4">DUF3730 domain-containing protein</fullName>
    </recommendedName>
</protein>
<keyword evidence="6" id="KW-1185">Reference proteome</keyword>
<dbReference type="InterPro" id="IPR045163">
    <property type="entry name" value="Focadhesin/RST1"/>
</dbReference>
<dbReference type="PROSITE" id="PS51375">
    <property type="entry name" value="PPR"/>
    <property type="match status" value="9"/>
</dbReference>
<dbReference type="Pfam" id="PF12530">
    <property type="entry name" value="DUF3730"/>
    <property type="match status" value="1"/>
</dbReference>
<feature type="repeat" description="PPR" evidence="2">
    <location>
        <begin position="643"/>
        <end position="677"/>
    </location>
</feature>
<evidence type="ECO:0000313" key="6">
    <source>
        <dbReference type="Proteomes" id="UP000823749"/>
    </source>
</evidence>
<feature type="repeat" description="PPR" evidence="2">
    <location>
        <begin position="713"/>
        <end position="747"/>
    </location>
</feature>
<dbReference type="Proteomes" id="UP000823749">
    <property type="component" value="Chromosome 11"/>
</dbReference>
<reference evidence="5" key="1">
    <citation type="submission" date="2020-08" db="EMBL/GenBank/DDBJ databases">
        <title>Plant Genome Project.</title>
        <authorList>
            <person name="Zhang R.-G."/>
        </authorList>
    </citation>
    <scope>NUCLEOTIDE SEQUENCE</scope>
    <source>
        <strain evidence="5">WSP0</strain>
        <tissue evidence="5">Leaf</tissue>
    </source>
</reference>
<feature type="repeat" description="PPR" evidence="2">
    <location>
        <begin position="573"/>
        <end position="607"/>
    </location>
</feature>
<dbReference type="InterPro" id="IPR022542">
    <property type="entry name" value="FOCAD/RST1_DUF3730"/>
</dbReference>
<dbReference type="Pfam" id="PF01535">
    <property type="entry name" value="PPR"/>
    <property type="match status" value="3"/>
</dbReference>
<feature type="repeat" description="PPR" evidence="2">
    <location>
        <begin position="328"/>
        <end position="362"/>
    </location>
</feature>